<reference evidence="2 3" key="1">
    <citation type="submission" date="2024-05" db="EMBL/GenBank/DDBJ databases">
        <title>Genome sequencing and assembly of Indian major carp, Cirrhinus mrigala (Hamilton, 1822).</title>
        <authorList>
            <person name="Mohindra V."/>
            <person name="Chowdhury L.M."/>
            <person name="Lal K."/>
            <person name="Jena J.K."/>
        </authorList>
    </citation>
    <scope>NUCLEOTIDE SEQUENCE [LARGE SCALE GENOMIC DNA]</scope>
    <source>
        <strain evidence="2">CM1030</strain>
        <tissue evidence="2">Blood</tissue>
    </source>
</reference>
<feature type="compositionally biased region" description="Basic and acidic residues" evidence="1">
    <location>
        <begin position="17"/>
        <end position="41"/>
    </location>
</feature>
<organism evidence="2 3">
    <name type="scientific">Cirrhinus mrigala</name>
    <name type="common">Mrigala</name>
    <dbReference type="NCBI Taxonomy" id="683832"/>
    <lineage>
        <taxon>Eukaryota</taxon>
        <taxon>Metazoa</taxon>
        <taxon>Chordata</taxon>
        <taxon>Craniata</taxon>
        <taxon>Vertebrata</taxon>
        <taxon>Euteleostomi</taxon>
        <taxon>Actinopterygii</taxon>
        <taxon>Neopterygii</taxon>
        <taxon>Teleostei</taxon>
        <taxon>Ostariophysi</taxon>
        <taxon>Cypriniformes</taxon>
        <taxon>Cyprinidae</taxon>
        <taxon>Labeoninae</taxon>
        <taxon>Labeonini</taxon>
        <taxon>Cirrhinus</taxon>
    </lineage>
</organism>
<evidence type="ECO:0000313" key="3">
    <source>
        <dbReference type="Proteomes" id="UP001529510"/>
    </source>
</evidence>
<dbReference type="Proteomes" id="UP001529510">
    <property type="component" value="Unassembled WGS sequence"/>
</dbReference>
<sequence length="139" mass="15242">GGERPPSPVPEEQTIQSKDDDKKTEEERDHTTAQKHSRDEDTSVEPGESDATQQSTLSPALDTPVEGHSLDKGGRSSDPYCLSAARSQSEHISGCVRAARQQNSQRFRDLMRLFHTSASQASSEDEAAEQQSATDEEQD</sequence>
<keyword evidence="3" id="KW-1185">Reference proteome</keyword>
<feature type="non-terminal residue" evidence="2">
    <location>
        <position position="1"/>
    </location>
</feature>
<feature type="region of interest" description="Disordered" evidence="1">
    <location>
        <begin position="107"/>
        <end position="139"/>
    </location>
</feature>
<dbReference type="EMBL" id="JAMKFB020000016">
    <property type="protein sequence ID" value="KAL0171903.1"/>
    <property type="molecule type" value="Genomic_DNA"/>
</dbReference>
<name>A0ABD0PFG7_CIRMR</name>
<evidence type="ECO:0000313" key="2">
    <source>
        <dbReference type="EMBL" id="KAL0171903.1"/>
    </source>
</evidence>
<comment type="caution">
    <text evidence="2">The sequence shown here is derived from an EMBL/GenBank/DDBJ whole genome shotgun (WGS) entry which is preliminary data.</text>
</comment>
<feature type="compositionally biased region" description="Acidic residues" evidence="1">
    <location>
        <begin position="123"/>
        <end position="139"/>
    </location>
</feature>
<accession>A0ABD0PFG7</accession>
<dbReference type="AlphaFoldDB" id="A0ABD0PFG7"/>
<gene>
    <name evidence="2" type="ORF">M9458_032214</name>
</gene>
<proteinExistence type="predicted"/>
<evidence type="ECO:0000256" key="1">
    <source>
        <dbReference type="SAM" id="MobiDB-lite"/>
    </source>
</evidence>
<feature type="region of interest" description="Disordered" evidence="1">
    <location>
        <begin position="1"/>
        <end position="91"/>
    </location>
</feature>
<protein>
    <submittedName>
        <fullName evidence="2">Uncharacterized protein</fullName>
    </submittedName>
</protein>